<reference evidence="1 2" key="1">
    <citation type="journal article" date="2021" name="Nat. Commun.">
        <title>Genetic determinants of endophytism in the Arabidopsis root mycobiome.</title>
        <authorList>
            <person name="Mesny F."/>
            <person name="Miyauchi S."/>
            <person name="Thiergart T."/>
            <person name="Pickel B."/>
            <person name="Atanasova L."/>
            <person name="Karlsson M."/>
            <person name="Huettel B."/>
            <person name="Barry K.W."/>
            <person name="Haridas S."/>
            <person name="Chen C."/>
            <person name="Bauer D."/>
            <person name="Andreopoulos W."/>
            <person name="Pangilinan J."/>
            <person name="LaButti K."/>
            <person name="Riley R."/>
            <person name="Lipzen A."/>
            <person name="Clum A."/>
            <person name="Drula E."/>
            <person name="Henrissat B."/>
            <person name="Kohler A."/>
            <person name="Grigoriev I.V."/>
            <person name="Martin F.M."/>
            <person name="Hacquard S."/>
        </authorList>
    </citation>
    <scope>NUCLEOTIDE SEQUENCE [LARGE SCALE GENOMIC DNA]</scope>
    <source>
        <strain evidence="1 2">MPI-SDFR-AT-0079</strain>
    </source>
</reference>
<proteinExistence type="predicted"/>
<accession>A0ACB7NVF1</accession>
<dbReference type="Proteomes" id="UP000724584">
    <property type="component" value="Unassembled WGS sequence"/>
</dbReference>
<protein>
    <submittedName>
        <fullName evidence="1">Uncharacterized protein</fullName>
    </submittedName>
</protein>
<name>A0ACB7NVF1_9PEZI</name>
<sequence>MPSPPLTYIPPLLDGACGTTPHSQHPLPTALHHELTHTLPLLPTLCRALLLQRFLPHPLYLLLACFEVGVLLAAVPLWFVLPGVVFAGWVAGCVGVGGVVVGWGLNGGMGKGERVLRCDAAVDGEGGVGGGAGGGDGWMMGQEVAEDEKWLFLGGMGMSSRRCHERTLPALSRLFNRPVVCVCMPTYGMPFDILAMMLQRCFSMPSQVRRTLYSQMRSALLDDAMNRCVVLCHNDSAVIVSQAVAQLCADLPPEKLRKLEIYTFGAAASEFMMPLGDKSMELESVHQAGDYMHERRGIHIEHFAMTNDPFAQMGVLQSVRQNMESRFCGSVFVMNDTAHTMQTARPKAMPTCSGLAMEDYLMALFPTQMAPDSPTMMRSVLDSVMTIDRDCAEKREIAAMSNYHAASQAKKGGKRLSWTGLATMAGQKNGMNAGMVALEMARKGCKSCEGRKGREISWLARYVAMEGKQAGEERQ</sequence>
<keyword evidence="2" id="KW-1185">Reference proteome</keyword>
<organism evidence="1 2">
    <name type="scientific">Chaetomium tenue</name>
    <dbReference type="NCBI Taxonomy" id="1854479"/>
    <lineage>
        <taxon>Eukaryota</taxon>
        <taxon>Fungi</taxon>
        <taxon>Dikarya</taxon>
        <taxon>Ascomycota</taxon>
        <taxon>Pezizomycotina</taxon>
        <taxon>Sordariomycetes</taxon>
        <taxon>Sordariomycetidae</taxon>
        <taxon>Sordariales</taxon>
        <taxon>Chaetomiaceae</taxon>
        <taxon>Chaetomium</taxon>
    </lineage>
</organism>
<evidence type="ECO:0000313" key="2">
    <source>
        <dbReference type="Proteomes" id="UP000724584"/>
    </source>
</evidence>
<evidence type="ECO:0000313" key="1">
    <source>
        <dbReference type="EMBL" id="KAH6617194.1"/>
    </source>
</evidence>
<comment type="caution">
    <text evidence="1">The sequence shown here is derived from an EMBL/GenBank/DDBJ whole genome shotgun (WGS) entry which is preliminary data.</text>
</comment>
<gene>
    <name evidence="1" type="ORF">F5144DRAFT_660093</name>
</gene>
<dbReference type="EMBL" id="JAGIZQ010000007">
    <property type="protein sequence ID" value="KAH6617194.1"/>
    <property type="molecule type" value="Genomic_DNA"/>
</dbReference>